<dbReference type="GO" id="GO:0051301">
    <property type="term" value="P:cell division"/>
    <property type="evidence" value="ECO:0007669"/>
    <property type="project" value="UniProtKB-KW"/>
</dbReference>
<comment type="catalytic activity">
    <reaction evidence="10">
        <text>di-trans,octa-cis-undecaprenyl diphospho-N-acetyl-alpha-D-muramoyl-L-alanyl-D-glutamyl-meso-2,6-diaminopimeloyl-D-alanyl-D-alanine + UDP-N-acetyl-alpha-D-glucosamine = di-trans,octa-cis-undecaprenyl diphospho-[N-acetyl-alpha-D-glucosaminyl-(1-&gt;4)]-N-acetyl-alpha-D-muramoyl-L-alanyl-D-glutamyl-meso-2,6-diaminopimeloyl-D-alanyl-D-alanine + UDP + H(+)</text>
        <dbReference type="Rhea" id="RHEA:31227"/>
        <dbReference type="ChEBI" id="CHEBI:15378"/>
        <dbReference type="ChEBI" id="CHEBI:57705"/>
        <dbReference type="ChEBI" id="CHEBI:58223"/>
        <dbReference type="ChEBI" id="CHEBI:61387"/>
        <dbReference type="ChEBI" id="CHEBI:61388"/>
        <dbReference type="EC" id="2.4.1.227"/>
    </reaction>
</comment>
<feature type="binding site" evidence="10">
    <location>
        <position position="196"/>
    </location>
    <ligand>
        <name>UDP-N-acetyl-alpha-D-glucosamine</name>
        <dbReference type="ChEBI" id="CHEBI:57705"/>
    </ligand>
</feature>
<comment type="subcellular location">
    <subcellularLocation>
        <location evidence="10">Cell membrane</location>
        <topology evidence="10">Peripheral membrane protein</topology>
        <orientation evidence="10">Cytoplasmic side</orientation>
    </subcellularLocation>
</comment>
<evidence type="ECO:0000256" key="5">
    <source>
        <dbReference type="ARBA" id="ARBA00022960"/>
    </source>
</evidence>
<feature type="domain" description="Glycosyltransferase family 28 N-terminal" evidence="11">
    <location>
        <begin position="5"/>
        <end position="143"/>
    </location>
</feature>
<dbReference type="AlphaFoldDB" id="A0A383R9K8"/>
<evidence type="ECO:0000256" key="4">
    <source>
        <dbReference type="ARBA" id="ARBA00022679"/>
    </source>
</evidence>
<dbReference type="GO" id="GO:0051991">
    <property type="term" value="F:UDP-N-acetyl-D-glucosamine:N-acetylmuramoyl-L-alanyl-D-glutamyl-meso-2,6-diaminopimelyl-D-alanyl-D-alanine-diphosphoundecaprenol 4-beta-N-acetylglucosaminlytransferase activity"/>
    <property type="evidence" value="ECO:0007669"/>
    <property type="project" value="RHEA"/>
</dbReference>
<evidence type="ECO:0000259" key="12">
    <source>
        <dbReference type="Pfam" id="PF04101"/>
    </source>
</evidence>
<comment type="caution">
    <text evidence="10">Lacks conserved residue(s) required for the propagation of feature annotation.</text>
</comment>
<proteinExistence type="inferred from homology"/>
<dbReference type="CDD" id="cd03785">
    <property type="entry name" value="GT28_MurG"/>
    <property type="match status" value="1"/>
</dbReference>
<evidence type="ECO:0000256" key="2">
    <source>
        <dbReference type="ARBA" id="ARBA00022618"/>
    </source>
</evidence>
<dbReference type="GO" id="GO:0008360">
    <property type="term" value="P:regulation of cell shape"/>
    <property type="evidence" value="ECO:0007669"/>
    <property type="project" value="UniProtKB-KW"/>
</dbReference>
<dbReference type="GO" id="GO:0050511">
    <property type="term" value="F:undecaprenyldiphospho-muramoylpentapeptide beta-N-acetylglucosaminyltransferase activity"/>
    <property type="evidence" value="ECO:0007669"/>
    <property type="project" value="UniProtKB-UniRule"/>
</dbReference>
<accession>A0A383R9K8</accession>
<protein>
    <recommendedName>
        <fullName evidence="10">UDP-N-acetylglucosamine--N-acetylmuramyl-(pentapeptide) pyrophosphoryl-undecaprenol N-acetylglucosamine transferase</fullName>
        <ecNumber evidence="10">2.4.1.227</ecNumber>
    </recommendedName>
    <alternativeName>
        <fullName evidence="10">Undecaprenyl-PP-MurNAc-pentapeptide-UDPGlcNAc GlcNAc transferase</fullName>
    </alternativeName>
</protein>
<dbReference type="PANTHER" id="PTHR21015">
    <property type="entry name" value="UDP-N-ACETYLGLUCOSAMINE--N-ACETYLMURAMYL-(PENTAPEPTIDE) PYROPHOSPHORYL-UNDECAPRENOL N-ACETYLGLUCOSAMINE TRANSFERASE 1"/>
    <property type="match status" value="1"/>
</dbReference>
<organism evidence="13 14">
    <name type="scientific">Paenibacillus alvei</name>
    <name type="common">Bacillus alvei</name>
    <dbReference type="NCBI Taxonomy" id="44250"/>
    <lineage>
        <taxon>Bacteria</taxon>
        <taxon>Bacillati</taxon>
        <taxon>Bacillota</taxon>
        <taxon>Bacilli</taxon>
        <taxon>Bacillales</taxon>
        <taxon>Paenibacillaceae</taxon>
        <taxon>Paenibacillus</taxon>
    </lineage>
</organism>
<dbReference type="InterPro" id="IPR006009">
    <property type="entry name" value="GlcNAc_MurG"/>
</dbReference>
<comment type="similarity">
    <text evidence="10">Belongs to the glycosyltransferase 28 family. MurG subfamily.</text>
</comment>
<feature type="binding site" evidence="10">
    <location>
        <position position="166"/>
    </location>
    <ligand>
        <name>UDP-N-acetyl-alpha-D-glucosamine</name>
        <dbReference type="ChEBI" id="CHEBI:57705"/>
    </ligand>
</feature>
<comment type="pathway">
    <text evidence="10">Cell wall biogenesis; peptidoglycan biosynthesis.</text>
</comment>
<dbReference type="PANTHER" id="PTHR21015:SF27">
    <property type="entry name" value="UDP-N-ACETYLGLUCOSAMINE--N-ACETYLMURAMYL-(PENTAPEPTIDE) PYROPHOSPHORYL-UNDECAPRENOL N-ACETYLGLUCOSAMINE TRANSFERASE"/>
    <property type="match status" value="1"/>
</dbReference>
<name>A0A383R9K8_PAEAL</name>
<keyword evidence="3 10" id="KW-0328">Glycosyltransferase</keyword>
<evidence type="ECO:0000256" key="6">
    <source>
        <dbReference type="ARBA" id="ARBA00022984"/>
    </source>
</evidence>
<keyword evidence="7 10" id="KW-0472">Membrane</keyword>
<evidence type="ECO:0000256" key="3">
    <source>
        <dbReference type="ARBA" id="ARBA00022676"/>
    </source>
</evidence>
<evidence type="ECO:0000313" key="14">
    <source>
        <dbReference type="Proteomes" id="UP000304148"/>
    </source>
</evidence>
<feature type="binding site" evidence="10">
    <location>
        <position position="290"/>
    </location>
    <ligand>
        <name>UDP-N-acetyl-alpha-D-glucosamine</name>
        <dbReference type="ChEBI" id="CHEBI:57705"/>
    </ligand>
</feature>
<dbReference type="GO" id="GO:0005975">
    <property type="term" value="P:carbohydrate metabolic process"/>
    <property type="evidence" value="ECO:0007669"/>
    <property type="project" value="InterPro"/>
</dbReference>
<evidence type="ECO:0000256" key="10">
    <source>
        <dbReference type="HAMAP-Rule" id="MF_00033"/>
    </source>
</evidence>
<keyword evidence="8 10" id="KW-0131">Cell cycle</keyword>
<keyword evidence="4 10" id="KW-0808">Transferase</keyword>
<evidence type="ECO:0000256" key="7">
    <source>
        <dbReference type="ARBA" id="ARBA00023136"/>
    </source>
</evidence>
<dbReference type="Gene3D" id="3.40.50.2000">
    <property type="entry name" value="Glycogen Phosphorylase B"/>
    <property type="match status" value="2"/>
</dbReference>
<dbReference type="GO" id="GO:0005886">
    <property type="term" value="C:plasma membrane"/>
    <property type="evidence" value="ECO:0007669"/>
    <property type="project" value="UniProtKB-SubCell"/>
</dbReference>
<dbReference type="RefSeq" id="WP_232055545.1">
    <property type="nucleotide sequence ID" value="NZ_LS992241.1"/>
</dbReference>
<evidence type="ECO:0000313" key="13">
    <source>
        <dbReference type="EMBL" id="SYX83473.1"/>
    </source>
</evidence>
<dbReference type="InterPro" id="IPR007235">
    <property type="entry name" value="Glyco_trans_28_C"/>
</dbReference>
<evidence type="ECO:0000256" key="9">
    <source>
        <dbReference type="ARBA" id="ARBA00023316"/>
    </source>
</evidence>
<evidence type="ECO:0000256" key="8">
    <source>
        <dbReference type="ARBA" id="ARBA00023306"/>
    </source>
</evidence>
<keyword evidence="1 10" id="KW-1003">Cell membrane</keyword>
<keyword evidence="9 10" id="KW-0961">Cell wall biogenesis/degradation</keyword>
<keyword evidence="6 10" id="KW-0573">Peptidoglycan synthesis</keyword>
<evidence type="ECO:0000259" key="11">
    <source>
        <dbReference type="Pfam" id="PF03033"/>
    </source>
</evidence>
<dbReference type="NCBIfam" id="NF009102">
    <property type="entry name" value="PRK12446.1"/>
    <property type="match status" value="1"/>
</dbReference>
<sequence length="356" mass="40208">MTRRILFTGGGTTGHVAVNLALIPKFINRGWEVRYIGSRHGIEAELIVGLDEVEYCKIATGKLRRYWDWNNVKDPFRVLKGTWQAYQYIRTYQPEVVFSKGGFVSVPVVIGAWLNRVPVIIHESDLTPGLANRMALPFATKVCVTFPETIEHVKQRKSIYVGAVVRSELLLGSRSRGLNACGFTRTKPVLLFMGGSQGSKRLNERIRGSLPKLLQQYQIIHLCGKGNIDPSITYRGYQQYEYMKEELGDALAAADLVISRAGSNAIFEYLKLQIPMLLIPLSKKASRGDQIQNARSFQSAGYCHVLLEEEMEGSAFIEAIHSAYANKEVMREKMRHYRQDDAIEQLLDVIHSVAER</sequence>
<dbReference type="InterPro" id="IPR004276">
    <property type="entry name" value="GlycoTrans_28_N"/>
</dbReference>
<comment type="function">
    <text evidence="10">Cell wall formation. Catalyzes the transfer of a GlcNAc subunit on undecaprenyl-pyrophosphoryl-MurNAc-pentapeptide (lipid intermediate I) to form undecaprenyl-pyrophosphoryl-MurNAc-(pentapeptide)GlcNAc (lipid intermediate II).</text>
</comment>
<dbReference type="EMBL" id="LS992241">
    <property type="protein sequence ID" value="SYX83473.1"/>
    <property type="molecule type" value="Genomic_DNA"/>
</dbReference>
<keyword evidence="5 10" id="KW-0133">Cell shape</keyword>
<dbReference type="EC" id="2.4.1.227" evidence="10"/>
<dbReference type="Pfam" id="PF04101">
    <property type="entry name" value="Glyco_tran_28_C"/>
    <property type="match status" value="1"/>
</dbReference>
<dbReference type="Proteomes" id="UP000304148">
    <property type="component" value="Chromosome"/>
</dbReference>
<feature type="domain" description="Glycosyl transferase family 28 C-terminal" evidence="12">
    <location>
        <begin position="189"/>
        <end position="344"/>
    </location>
</feature>
<dbReference type="SUPFAM" id="SSF53756">
    <property type="entry name" value="UDP-Glycosyltransferase/glycogen phosphorylase"/>
    <property type="match status" value="1"/>
</dbReference>
<dbReference type="HAMAP" id="MF_00033">
    <property type="entry name" value="MurG"/>
    <property type="match status" value="1"/>
</dbReference>
<dbReference type="GO" id="GO:0009252">
    <property type="term" value="P:peptidoglycan biosynthetic process"/>
    <property type="evidence" value="ECO:0007669"/>
    <property type="project" value="UniProtKB-UniRule"/>
</dbReference>
<dbReference type="UniPathway" id="UPA00219"/>
<dbReference type="NCBIfam" id="TIGR01133">
    <property type="entry name" value="murG"/>
    <property type="match status" value="1"/>
</dbReference>
<keyword evidence="2 10" id="KW-0132">Cell division</keyword>
<reference evidence="14" key="1">
    <citation type="submission" date="2018-08" db="EMBL/GenBank/DDBJ databases">
        <authorList>
            <person name="Chevrot R."/>
        </authorList>
    </citation>
    <scope>NUCLEOTIDE SEQUENCE [LARGE SCALE GENOMIC DNA]</scope>
</reference>
<dbReference type="Pfam" id="PF03033">
    <property type="entry name" value="Glyco_transf_28"/>
    <property type="match status" value="1"/>
</dbReference>
<evidence type="ECO:0000256" key="1">
    <source>
        <dbReference type="ARBA" id="ARBA00022475"/>
    </source>
</evidence>
<gene>
    <name evidence="10 13" type="primary">murG</name>
    <name evidence="13" type="ORF">PBLR_11895</name>
</gene>
<dbReference type="GO" id="GO:0071555">
    <property type="term" value="P:cell wall organization"/>
    <property type="evidence" value="ECO:0007669"/>
    <property type="project" value="UniProtKB-KW"/>
</dbReference>